<dbReference type="EMBL" id="UGUY01000001">
    <property type="protein sequence ID" value="SUD68497.1"/>
    <property type="molecule type" value="Genomic_DNA"/>
</dbReference>
<dbReference type="InterPro" id="IPR054335">
    <property type="entry name" value="DuOB_dom"/>
</dbReference>
<dbReference type="AlphaFoldDB" id="A0A379KLM5"/>
<dbReference type="Pfam" id="PF22557">
    <property type="entry name" value="DuOB"/>
    <property type="match status" value="1"/>
</dbReference>
<evidence type="ECO:0000313" key="2">
    <source>
        <dbReference type="EMBL" id="SUD68497.1"/>
    </source>
</evidence>
<organism evidence="2 3">
    <name type="scientific">Pseudomonas putida</name>
    <name type="common">Arthrobacter siderocapsulatus</name>
    <dbReference type="NCBI Taxonomy" id="303"/>
    <lineage>
        <taxon>Bacteria</taxon>
        <taxon>Pseudomonadati</taxon>
        <taxon>Pseudomonadota</taxon>
        <taxon>Gammaproteobacteria</taxon>
        <taxon>Pseudomonadales</taxon>
        <taxon>Pseudomonadaceae</taxon>
        <taxon>Pseudomonas</taxon>
    </lineage>
</organism>
<proteinExistence type="predicted"/>
<sequence length="220" mass="25014">MSTYQIVCLANSWKHKARCVAGKITTGQYAGRWVRPVGNREDNRAILDAERQYQTGGFAVPLDVMEIAFTSRQTGTFQQENLIISTVKWKLVKRLTIADLAQYLDTPAQLWENGHDSTYGKNDKIPARFLANPRQSLSLIQPKNLKVRVSKEHGEKNKVRVFFDYNDTNYGLTATDSKLVFDYQDKPIGIYDLDTVKYLTVSLGEKLDNGDSYKLIAHAF</sequence>
<dbReference type="RefSeq" id="WP_115274070.1">
    <property type="nucleotide sequence ID" value="NZ_UGUY01000001.1"/>
</dbReference>
<dbReference type="Proteomes" id="UP000254602">
    <property type="component" value="Unassembled WGS sequence"/>
</dbReference>
<gene>
    <name evidence="2" type="ORF">NCTC7914_02635</name>
</gene>
<protein>
    <recommendedName>
        <fullName evidence="1">Dual OB-containing domain-containing protein</fullName>
    </recommendedName>
</protein>
<evidence type="ECO:0000259" key="1">
    <source>
        <dbReference type="Pfam" id="PF22557"/>
    </source>
</evidence>
<name>A0A379KLM5_PSEPU</name>
<reference evidence="2 3" key="1">
    <citation type="submission" date="2018-06" db="EMBL/GenBank/DDBJ databases">
        <authorList>
            <consortium name="Pathogen Informatics"/>
            <person name="Doyle S."/>
        </authorList>
    </citation>
    <scope>NUCLEOTIDE SEQUENCE [LARGE SCALE GENOMIC DNA]</scope>
    <source>
        <strain evidence="2 3">NCTC7914</strain>
    </source>
</reference>
<evidence type="ECO:0000313" key="3">
    <source>
        <dbReference type="Proteomes" id="UP000254602"/>
    </source>
</evidence>
<feature type="domain" description="Dual OB-containing" evidence="1">
    <location>
        <begin position="5"/>
        <end position="217"/>
    </location>
</feature>
<accession>A0A379KLM5</accession>